<name>A0A381WU17_9ZZZZ</name>
<evidence type="ECO:0000259" key="10">
    <source>
        <dbReference type="Pfam" id="PF00593"/>
    </source>
</evidence>
<keyword evidence="6" id="KW-0406">Ion transport</keyword>
<dbReference type="AlphaFoldDB" id="A0A381WU17"/>
<proteinExistence type="predicted"/>
<dbReference type="Gene3D" id="2.40.170.20">
    <property type="entry name" value="TonB-dependent receptor, beta-barrel domain"/>
    <property type="match status" value="2"/>
</dbReference>
<evidence type="ECO:0000313" key="12">
    <source>
        <dbReference type="EMBL" id="SVA55995.1"/>
    </source>
</evidence>
<dbReference type="InterPro" id="IPR039426">
    <property type="entry name" value="TonB-dep_rcpt-like"/>
</dbReference>
<keyword evidence="2" id="KW-0813">Transport</keyword>
<keyword evidence="7" id="KW-0798">TonB box</keyword>
<dbReference type="SUPFAM" id="SSF56935">
    <property type="entry name" value="Porins"/>
    <property type="match status" value="1"/>
</dbReference>
<dbReference type="GO" id="GO:0006826">
    <property type="term" value="P:iron ion transport"/>
    <property type="evidence" value="ECO:0007669"/>
    <property type="project" value="UniProtKB-KW"/>
</dbReference>
<organism evidence="12">
    <name type="scientific">marine metagenome</name>
    <dbReference type="NCBI Taxonomy" id="408172"/>
    <lineage>
        <taxon>unclassified sequences</taxon>
        <taxon>metagenomes</taxon>
        <taxon>ecological metagenomes</taxon>
    </lineage>
</organism>
<comment type="subcellular location">
    <subcellularLocation>
        <location evidence="1">Cell outer membrane</location>
        <topology evidence="1">Multi-pass membrane protein</topology>
    </subcellularLocation>
</comment>
<sequence length="826" mass="91416">MKKLYLLIPTVFLLSTSIIAQEGNSSADESIEEVVVTATSRESTILEVPYNISTISGEDIKDRAIIDNGELLRNFAGISTIDRGYRNAGTTSNVRIRGLNVDSSALQDYPVSAVASVSTYVDKTPVFANFLLRDLNRVEVLRGPQGTLYGSGSLGGTIRYITNDPVIGSFEGSVSYTGSSVNGSDSIGNAIDLVLNIPLGQKAAYRVAISELDYPGITDYVNVFEVEDAPANFFADQSFGIPVPRDGYGYPDYYTSPPVINIVEDADDVEISFVRHKFLVDVSDRIELVLSYASQDDAIGGRRQASTGTKYVLNQDCVSLFFANCYSETTYGDYENGALMLEPSNRDVSVRSAELTFDGDMFDLIISKSKHEKSGSSITDNTGYFAGINTFTSSIAAYYSDPFGVGGFFAKPARPYAPAHRQYANDADTLEIKIVSEIGEDFDYIFGYFKQDENQTRYQQTYIKGVNIWRSFYNLGDFVVDPMEQDFDYFVGESIENEAYFGEVTFHLTDKFDTTLGFRKFEADAQANMNMSFKLYNVGPAIDASNNLDKGTLIKINMLYQANDNQNYFFTISDGFRRGGVNAVPTEGTFIEEAGWVPFDSDTVKNIEAGVKGTMKNGTYYNISLYNVTWDDPQLNTSTPIYGYYAVINGNEAETSGIDLELSGRINAIDWNFGYAYNDTELTKDLFTPASIPVLYASSGAQLPGSPKHTLNANFAHTMYLRSGLGLVNRLDLYYQSDTRNYIGENSLYDAEFSGFHIVNASSTIFNDTDYYVTIFIKNIFDERGVTGAFLNPSFGSQPDQGFYGSNNREFFALPRTFGIAISKSF</sequence>
<evidence type="ECO:0000256" key="2">
    <source>
        <dbReference type="ARBA" id="ARBA00022448"/>
    </source>
</evidence>
<evidence type="ECO:0008006" key="13">
    <source>
        <dbReference type="Google" id="ProtNLM"/>
    </source>
</evidence>
<keyword evidence="8" id="KW-0472">Membrane</keyword>
<evidence type="ECO:0000256" key="1">
    <source>
        <dbReference type="ARBA" id="ARBA00004571"/>
    </source>
</evidence>
<feature type="domain" description="TonB-dependent receptor-like beta-barrel" evidence="10">
    <location>
        <begin position="379"/>
        <end position="763"/>
    </location>
</feature>
<dbReference type="PROSITE" id="PS52016">
    <property type="entry name" value="TONB_DEPENDENT_REC_3"/>
    <property type="match status" value="1"/>
</dbReference>
<keyword evidence="9" id="KW-0998">Cell outer membrane</keyword>
<dbReference type="PANTHER" id="PTHR32552:SF81">
    <property type="entry name" value="TONB-DEPENDENT OUTER MEMBRANE RECEPTOR"/>
    <property type="match status" value="1"/>
</dbReference>
<dbReference type="GO" id="GO:0009279">
    <property type="term" value="C:cell outer membrane"/>
    <property type="evidence" value="ECO:0007669"/>
    <property type="project" value="UniProtKB-SubCell"/>
</dbReference>
<dbReference type="InterPro" id="IPR000531">
    <property type="entry name" value="Beta-barrel_TonB"/>
</dbReference>
<feature type="domain" description="TonB-dependent receptor plug" evidence="11">
    <location>
        <begin position="46"/>
        <end position="157"/>
    </location>
</feature>
<evidence type="ECO:0000256" key="5">
    <source>
        <dbReference type="ARBA" id="ARBA00023004"/>
    </source>
</evidence>
<evidence type="ECO:0000256" key="7">
    <source>
        <dbReference type="ARBA" id="ARBA00023077"/>
    </source>
</evidence>
<keyword evidence="4" id="KW-0812">Transmembrane</keyword>
<accession>A0A381WU17</accession>
<evidence type="ECO:0000256" key="4">
    <source>
        <dbReference type="ARBA" id="ARBA00022692"/>
    </source>
</evidence>
<dbReference type="InterPro" id="IPR036942">
    <property type="entry name" value="Beta-barrel_TonB_sf"/>
</dbReference>
<reference evidence="12" key="1">
    <citation type="submission" date="2018-05" db="EMBL/GenBank/DDBJ databases">
        <authorList>
            <person name="Lanie J.A."/>
            <person name="Ng W.-L."/>
            <person name="Kazmierczak K.M."/>
            <person name="Andrzejewski T.M."/>
            <person name="Davidsen T.M."/>
            <person name="Wayne K.J."/>
            <person name="Tettelin H."/>
            <person name="Glass J.I."/>
            <person name="Rusch D."/>
            <person name="Podicherti R."/>
            <person name="Tsui H.-C.T."/>
            <person name="Winkler M.E."/>
        </authorList>
    </citation>
    <scope>NUCLEOTIDE SEQUENCE</scope>
</reference>
<dbReference type="EMBL" id="UINC01012879">
    <property type="protein sequence ID" value="SVA55995.1"/>
    <property type="molecule type" value="Genomic_DNA"/>
</dbReference>
<evidence type="ECO:0000256" key="9">
    <source>
        <dbReference type="ARBA" id="ARBA00023237"/>
    </source>
</evidence>
<dbReference type="Pfam" id="PF00593">
    <property type="entry name" value="TonB_dep_Rec_b-barrel"/>
    <property type="match status" value="1"/>
</dbReference>
<dbReference type="Pfam" id="PF07715">
    <property type="entry name" value="Plug"/>
    <property type="match status" value="1"/>
</dbReference>
<evidence type="ECO:0000256" key="8">
    <source>
        <dbReference type="ARBA" id="ARBA00023136"/>
    </source>
</evidence>
<dbReference type="InterPro" id="IPR012910">
    <property type="entry name" value="Plug_dom"/>
</dbReference>
<keyword evidence="3" id="KW-0410">Iron transport</keyword>
<evidence type="ECO:0000259" key="11">
    <source>
        <dbReference type="Pfam" id="PF07715"/>
    </source>
</evidence>
<gene>
    <name evidence="12" type="ORF">METZ01_LOCUS108849</name>
</gene>
<evidence type="ECO:0000256" key="6">
    <source>
        <dbReference type="ARBA" id="ARBA00023065"/>
    </source>
</evidence>
<dbReference type="PANTHER" id="PTHR32552">
    <property type="entry name" value="FERRICHROME IRON RECEPTOR-RELATED"/>
    <property type="match status" value="1"/>
</dbReference>
<keyword evidence="5" id="KW-0408">Iron</keyword>
<protein>
    <recommendedName>
        <fullName evidence="13">TonB-dependent receptor plug domain-containing protein</fullName>
    </recommendedName>
</protein>
<evidence type="ECO:0000256" key="3">
    <source>
        <dbReference type="ARBA" id="ARBA00022496"/>
    </source>
</evidence>